<reference evidence="1 2" key="1">
    <citation type="submission" date="2019-09" db="EMBL/GenBank/DDBJ databases">
        <title>Goodfellowia gen. nov., a new genus of the Pseudonocardineae related to Actinoalloteichus, containing Goodfellowia coeruleoviolacea gen. nov., comb. nov. gen. nov., comb. nov.</title>
        <authorList>
            <person name="Labeda D."/>
        </authorList>
    </citation>
    <scope>NUCLEOTIDE SEQUENCE [LARGE SCALE GENOMIC DNA]</scope>
    <source>
        <strain evidence="1 2">AN110305</strain>
    </source>
</reference>
<evidence type="ECO:0000313" key="1">
    <source>
        <dbReference type="EMBL" id="KAA2245879.1"/>
    </source>
</evidence>
<organism evidence="1 2">
    <name type="scientific">Solihabitans fulvus</name>
    <dbReference type="NCBI Taxonomy" id="1892852"/>
    <lineage>
        <taxon>Bacteria</taxon>
        <taxon>Bacillati</taxon>
        <taxon>Actinomycetota</taxon>
        <taxon>Actinomycetes</taxon>
        <taxon>Pseudonocardiales</taxon>
        <taxon>Pseudonocardiaceae</taxon>
        <taxon>Solihabitans</taxon>
    </lineage>
</organism>
<name>A0A5B2W6N6_9PSEU</name>
<sequence length="107" mass="11292">MVDVAARRAARIARRTRRQATAQALLPVAAAAGSIARLLAEIDSRGEMAAVEIERAQSAGVTDEELAAAVGAAAERHGLTPDRAERLAVLLGVDQADGRVDKTRPRR</sequence>
<dbReference type="Proteomes" id="UP000323454">
    <property type="component" value="Unassembled WGS sequence"/>
</dbReference>
<proteinExistence type="predicted"/>
<comment type="caution">
    <text evidence="1">The sequence shown here is derived from an EMBL/GenBank/DDBJ whole genome shotgun (WGS) entry which is preliminary data.</text>
</comment>
<keyword evidence="2" id="KW-1185">Reference proteome</keyword>
<evidence type="ECO:0000313" key="2">
    <source>
        <dbReference type="Proteomes" id="UP000323454"/>
    </source>
</evidence>
<protein>
    <submittedName>
        <fullName evidence="1">Uncharacterized protein</fullName>
    </submittedName>
</protein>
<dbReference type="EMBL" id="VUOB01000188">
    <property type="protein sequence ID" value="KAA2245879.1"/>
    <property type="molecule type" value="Genomic_DNA"/>
</dbReference>
<dbReference type="AlphaFoldDB" id="A0A5B2W6N6"/>
<reference evidence="1 2" key="2">
    <citation type="submission" date="2019-09" db="EMBL/GenBank/DDBJ databases">
        <authorList>
            <person name="Jin C."/>
        </authorList>
    </citation>
    <scope>NUCLEOTIDE SEQUENCE [LARGE SCALE GENOMIC DNA]</scope>
    <source>
        <strain evidence="1 2">AN110305</strain>
    </source>
</reference>
<accession>A0A5B2W6N6</accession>
<gene>
    <name evidence="1" type="ORF">F0L68_41215</name>
</gene>